<evidence type="ECO:0000256" key="7">
    <source>
        <dbReference type="PROSITE-ProRule" id="PRU00050"/>
    </source>
</evidence>
<proteinExistence type="inferred from homology"/>
<evidence type="ECO:0000259" key="11">
    <source>
        <dbReference type="PROSITE" id="PS50122"/>
    </source>
</evidence>
<dbReference type="GO" id="GO:0008168">
    <property type="term" value="F:methyltransferase activity"/>
    <property type="evidence" value="ECO:0007669"/>
    <property type="project" value="UniProtKB-KW"/>
</dbReference>
<comment type="function">
    <text evidence="4">May play the central regulatory role in sporulation. It may be an element of the effector pathway responsible for the activation of sporulation genes in response to nutritional stress. Spo0A may act in concert with spo0H (a sigma factor) to control the expression of some genes that are critical to the sporulation process.</text>
</comment>
<accession>A0ABV1H3V7</accession>
<dbReference type="InterPro" id="IPR001789">
    <property type="entry name" value="Sig_transdc_resp-reg_receiver"/>
</dbReference>
<gene>
    <name evidence="6 12" type="primary">cheB</name>
    <name evidence="12" type="ORF">WMO37_03045</name>
</gene>
<sequence length="403" mass="43996">MSKKILIIDDSALMRRVISDIIKSGNEYEVAAIAKDGLEGYEYIRQNPTLYSAVILDINMPKMNGLQLLQKLQREHIEQTVIVVSTVAKEGARETIQALEYGAFDFVTKPENYLETKSESFRKRIHEMLNVATSTKKTLERVSASSVSRAVPSGSSRFTPGKTQDEAAREQRRMAGAEALKAIRARTGTAQSAAPAKKVDGKLYKDVKTNCKKVVALACSTGGPKSLQQVIPMLPRNLDAGVVLVQHMPAGFTASLAQRLDEMSDVQVKEAEDGDIIRRGHVYIAPGGKHLRIVKNGSGHKIQLSDEPAIEGLRPCANIMYESLERCDYDEITCVVLTGMGADGTKGIKGLSDRHKKIYVIAQDEDTSVVYGMPKAIAQTGLVNEVVPLNRVAEVITKNVGVS</sequence>
<comment type="domain">
    <text evidence="6">Contains a C-terminal catalytic domain, and an N-terminal region which modulates catalytic activity.</text>
</comment>
<dbReference type="Gene3D" id="3.40.50.2300">
    <property type="match status" value="1"/>
</dbReference>
<dbReference type="PROSITE" id="PS50122">
    <property type="entry name" value="CHEB"/>
    <property type="match status" value="1"/>
</dbReference>
<evidence type="ECO:0000256" key="5">
    <source>
        <dbReference type="ARBA" id="ARBA00048267"/>
    </source>
</evidence>
<evidence type="ECO:0000256" key="3">
    <source>
        <dbReference type="ARBA" id="ARBA00022801"/>
    </source>
</evidence>
<dbReference type="InterPro" id="IPR011006">
    <property type="entry name" value="CheY-like_superfamily"/>
</dbReference>
<dbReference type="SUPFAM" id="SSF52738">
    <property type="entry name" value="Methylesterase CheB, C-terminal domain"/>
    <property type="match status" value="1"/>
</dbReference>
<evidence type="ECO:0000256" key="9">
    <source>
        <dbReference type="SAM" id="MobiDB-lite"/>
    </source>
</evidence>
<keyword evidence="3 6" id="KW-0378">Hydrolase</keyword>
<dbReference type="PANTHER" id="PTHR42872:SF6">
    <property type="entry name" value="PROTEIN-GLUTAMATE METHYLESTERASE_PROTEIN-GLUTAMINE GLUTAMINASE"/>
    <property type="match status" value="1"/>
</dbReference>
<comment type="catalytic activity">
    <reaction evidence="5 6">
        <text>[protein]-L-glutamate 5-O-methyl ester + H2O = L-glutamyl-[protein] + methanol + H(+)</text>
        <dbReference type="Rhea" id="RHEA:23236"/>
        <dbReference type="Rhea" id="RHEA-COMP:10208"/>
        <dbReference type="Rhea" id="RHEA-COMP:10311"/>
        <dbReference type="ChEBI" id="CHEBI:15377"/>
        <dbReference type="ChEBI" id="CHEBI:15378"/>
        <dbReference type="ChEBI" id="CHEBI:17790"/>
        <dbReference type="ChEBI" id="CHEBI:29973"/>
        <dbReference type="ChEBI" id="CHEBI:82795"/>
        <dbReference type="EC" id="3.1.1.61"/>
    </reaction>
</comment>
<keyword evidence="13" id="KW-1185">Reference proteome</keyword>
<organism evidence="12 13">
    <name type="scientific">Lachnospira intestinalis</name>
    <dbReference type="NCBI Taxonomy" id="3133158"/>
    <lineage>
        <taxon>Bacteria</taxon>
        <taxon>Bacillati</taxon>
        <taxon>Bacillota</taxon>
        <taxon>Clostridia</taxon>
        <taxon>Lachnospirales</taxon>
        <taxon>Lachnospiraceae</taxon>
        <taxon>Lachnospira</taxon>
    </lineage>
</organism>
<dbReference type="EMBL" id="JBBMFS010000002">
    <property type="protein sequence ID" value="MEQ2553991.1"/>
    <property type="molecule type" value="Genomic_DNA"/>
</dbReference>
<dbReference type="CDD" id="cd17541">
    <property type="entry name" value="REC_CheB-like"/>
    <property type="match status" value="1"/>
</dbReference>
<dbReference type="SMART" id="SM00448">
    <property type="entry name" value="REC"/>
    <property type="match status" value="1"/>
</dbReference>
<keyword evidence="2 6" id="KW-0145">Chemotaxis</keyword>
<dbReference type="InterPro" id="IPR035909">
    <property type="entry name" value="CheB_C"/>
</dbReference>
<evidence type="ECO:0000313" key="12">
    <source>
        <dbReference type="EMBL" id="MEQ2553991.1"/>
    </source>
</evidence>
<dbReference type="InterPro" id="IPR000673">
    <property type="entry name" value="Sig_transdc_resp-reg_Me-estase"/>
</dbReference>
<feature type="active site" evidence="6 7">
    <location>
        <position position="247"/>
    </location>
</feature>
<feature type="region of interest" description="Disordered" evidence="9">
    <location>
        <begin position="145"/>
        <end position="172"/>
    </location>
</feature>
<feature type="compositionally biased region" description="Low complexity" evidence="9">
    <location>
        <begin position="145"/>
        <end position="157"/>
    </location>
</feature>
<dbReference type="Proteomes" id="UP001546774">
    <property type="component" value="Unassembled WGS sequence"/>
</dbReference>
<dbReference type="Pfam" id="PF01339">
    <property type="entry name" value="CheB_methylest"/>
    <property type="match status" value="1"/>
</dbReference>
<comment type="subcellular location">
    <subcellularLocation>
        <location evidence="6">Cytoplasm</location>
    </subcellularLocation>
</comment>
<dbReference type="InterPro" id="IPR008248">
    <property type="entry name" value="CheB-like"/>
</dbReference>
<evidence type="ECO:0000256" key="1">
    <source>
        <dbReference type="ARBA" id="ARBA00022490"/>
    </source>
</evidence>
<dbReference type="EC" id="3.5.1.44" evidence="6"/>
<evidence type="ECO:0000259" key="10">
    <source>
        <dbReference type="PROSITE" id="PS50110"/>
    </source>
</evidence>
<keyword evidence="1 6" id="KW-0963">Cytoplasm</keyword>
<evidence type="ECO:0000256" key="8">
    <source>
        <dbReference type="PROSITE-ProRule" id="PRU00169"/>
    </source>
</evidence>
<dbReference type="PROSITE" id="PS50110">
    <property type="entry name" value="RESPONSE_REGULATORY"/>
    <property type="match status" value="1"/>
</dbReference>
<dbReference type="CDD" id="cd16432">
    <property type="entry name" value="CheB_Rec"/>
    <property type="match status" value="1"/>
</dbReference>
<dbReference type="NCBIfam" id="NF001965">
    <property type="entry name" value="PRK00742.1"/>
    <property type="match status" value="1"/>
</dbReference>
<evidence type="ECO:0000313" key="13">
    <source>
        <dbReference type="Proteomes" id="UP001546774"/>
    </source>
</evidence>
<dbReference type="PANTHER" id="PTHR42872">
    <property type="entry name" value="PROTEIN-GLUTAMATE METHYLESTERASE/PROTEIN-GLUTAMINE GLUTAMINASE"/>
    <property type="match status" value="1"/>
</dbReference>
<comment type="similarity">
    <text evidence="6">Belongs to the CheB family.</text>
</comment>
<comment type="PTM">
    <text evidence="6">Phosphorylated by CheA. Phosphorylation of the N-terminal regulatory domain activates the methylesterase activity.</text>
</comment>
<protein>
    <recommendedName>
        <fullName evidence="6">Protein-glutamate methylesterase/protein-glutamine glutaminase</fullName>
        <ecNumber evidence="6">3.1.1.61</ecNumber>
        <ecNumber evidence="6">3.5.1.44</ecNumber>
    </recommendedName>
</protein>
<comment type="function">
    <text evidence="6">Involved in chemotaxis. Part of a chemotaxis signal transduction system that modulates chemotaxis in response to various stimuli. Catalyzes the demethylation of specific methylglutamate residues introduced into the chemoreceptors (methyl-accepting chemotaxis proteins or MCP) by CheR. Also mediates the irreversible deamidation of specific glutamine residues to glutamic acid.</text>
</comment>
<dbReference type="GO" id="GO:0008984">
    <property type="term" value="F:protein-glutamate methylesterase activity"/>
    <property type="evidence" value="ECO:0007669"/>
    <property type="project" value="UniProtKB-EC"/>
</dbReference>
<dbReference type="EC" id="3.1.1.61" evidence="6"/>
<feature type="domain" description="Response regulatory" evidence="10">
    <location>
        <begin position="4"/>
        <end position="124"/>
    </location>
</feature>
<comment type="catalytic activity">
    <reaction evidence="6">
        <text>L-glutaminyl-[protein] + H2O = L-glutamyl-[protein] + NH4(+)</text>
        <dbReference type="Rhea" id="RHEA:16441"/>
        <dbReference type="Rhea" id="RHEA-COMP:10207"/>
        <dbReference type="Rhea" id="RHEA-COMP:10208"/>
        <dbReference type="ChEBI" id="CHEBI:15377"/>
        <dbReference type="ChEBI" id="CHEBI:28938"/>
        <dbReference type="ChEBI" id="CHEBI:29973"/>
        <dbReference type="ChEBI" id="CHEBI:30011"/>
        <dbReference type="EC" id="3.5.1.44"/>
    </reaction>
</comment>
<feature type="compositionally biased region" description="Basic and acidic residues" evidence="9">
    <location>
        <begin position="163"/>
        <end position="172"/>
    </location>
</feature>
<keyword evidence="6 8" id="KW-0597">Phosphoprotein</keyword>
<feature type="modified residue" description="4-aspartylphosphate" evidence="6 8">
    <location>
        <position position="57"/>
    </location>
</feature>
<keyword evidence="12" id="KW-0808">Transferase</keyword>
<feature type="domain" description="CheB-type methylesterase" evidence="11">
    <location>
        <begin position="208"/>
        <end position="403"/>
    </location>
</feature>
<evidence type="ECO:0000256" key="4">
    <source>
        <dbReference type="ARBA" id="ARBA00024867"/>
    </source>
</evidence>
<feature type="active site" evidence="6 7">
    <location>
        <position position="220"/>
    </location>
</feature>
<evidence type="ECO:0000256" key="2">
    <source>
        <dbReference type="ARBA" id="ARBA00022500"/>
    </source>
</evidence>
<reference evidence="12" key="1">
    <citation type="submission" date="2024-03" db="EMBL/GenBank/DDBJ databases">
        <title>Human intestinal bacterial collection.</title>
        <authorList>
            <person name="Pauvert C."/>
            <person name="Hitch T.C.A."/>
            <person name="Clavel T."/>
        </authorList>
    </citation>
    <scope>NUCLEOTIDE SEQUENCE [LARGE SCALE GENOMIC DNA]</scope>
    <source>
        <strain evidence="12">CLA-AA-H89B</strain>
    </source>
</reference>
<evidence type="ECO:0000256" key="6">
    <source>
        <dbReference type="HAMAP-Rule" id="MF_00099"/>
    </source>
</evidence>
<dbReference type="SUPFAM" id="SSF52172">
    <property type="entry name" value="CheY-like"/>
    <property type="match status" value="1"/>
</dbReference>
<dbReference type="Gene3D" id="3.40.50.180">
    <property type="entry name" value="Methylesterase CheB, C-terminal domain"/>
    <property type="match status" value="1"/>
</dbReference>
<dbReference type="HAMAP" id="MF_00099">
    <property type="entry name" value="CheB_chemtxs"/>
    <property type="match status" value="1"/>
</dbReference>
<comment type="caution">
    <text evidence="12">The sequence shown here is derived from an EMBL/GenBank/DDBJ whole genome shotgun (WGS) entry which is preliminary data.</text>
</comment>
<dbReference type="PIRSF" id="PIRSF000876">
    <property type="entry name" value="RR_chemtxs_CheB"/>
    <property type="match status" value="1"/>
</dbReference>
<name>A0ABV1H3V7_9FIRM</name>
<feature type="active site" evidence="6 7">
    <location>
        <position position="343"/>
    </location>
</feature>
<keyword evidence="12" id="KW-0489">Methyltransferase</keyword>
<dbReference type="Pfam" id="PF00072">
    <property type="entry name" value="Response_reg"/>
    <property type="match status" value="1"/>
</dbReference>
<dbReference type="GO" id="GO:0032259">
    <property type="term" value="P:methylation"/>
    <property type="evidence" value="ECO:0007669"/>
    <property type="project" value="UniProtKB-KW"/>
</dbReference>